<organism evidence="1 2">
    <name type="scientific">Paramuricea clavata</name>
    <name type="common">Red gorgonian</name>
    <name type="synonym">Violescent sea-whip</name>
    <dbReference type="NCBI Taxonomy" id="317549"/>
    <lineage>
        <taxon>Eukaryota</taxon>
        <taxon>Metazoa</taxon>
        <taxon>Cnidaria</taxon>
        <taxon>Anthozoa</taxon>
        <taxon>Octocorallia</taxon>
        <taxon>Malacalcyonacea</taxon>
        <taxon>Plexauridae</taxon>
        <taxon>Paramuricea</taxon>
    </lineage>
</organism>
<evidence type="ECO:0000313" key="2">
    <source>
        <dbReference type="Proteomes" id="UP001152795"/>
    </source>
</evidence>
<gene>
    <name evidence="1" type="ORF">PACLA_8A081822</name>
</gene>
<comment type="caution">
    <text evidence="1">The sequence shown here is derived from an EMBL/GenBank/DDBJ whole genome shotgun (WGS) entry which is preliminary data.</text>
</comment>
<sequence>RANDQSFDVRLDIVSSLEAMFVLFLSRTQHSDIFVIKISVTKCACWDTMNFNNISPQFTKVWTQKLRIVWLCTVTNVLPHGLNFRESIKNAVE</sequence>
<feature type="non-terminal residue" evidence="1">
    <location>
        <position position="93"/>
    </location>
</feature>
<dbReference type="AlphaFoldDB" id="A0A6S7HDR5"/>
<protein>
    <submittedName>
        <fullName evidence="1">Uncharacterized protein</fullName>
    </submittedName>
</protein>
<dbReference type="Proteomes" id="UP001152795">
    <property type="component" value="Unassembled WGS sequence"/>
</dbReference>
<dbReference type="EMBL" id="CACRXK020004024">
    <property type="protein sequence ID" value="CAB4001200.1"/>
    <property type="molecule type" value="Genomic_DNA"/>
</dbReference>
<evidence type="ECO:0000313" key="1">
    <source>
        <dbReference type="EMBL" id="CAB4001200.1"/>
    </source>
</evidence>
<feature type="non-terminal residue" evidence="1">
    <location>
        <position position="1"/>
    </location>
</feature>
<reference evidence="1" key="1">
    <citation type="submission" date="2020-04" db="EMBL/GenBank/DDBJ databases">
        <authorList>
            <person name="Alioto T."/>
            <person name="Alioto T."/>
            <person name="Gomez Garrido J."/>
        </authorList>
    </citation>
    <scope>NUCLEOTIDE SEQUENCE</scope>
    <source>
        <strain evidence="1">A484AB</strain>
    </source>
</reference>
<keyword evidence="2" id="KW-1185">Reference proteome</keyword>
<proteinExistence type="predicted"/>
<name>A0A6S7HDR5_PARCT</name>
<accession>A0A6S7HDR5</accession>